<evidence type="ECO:0000256" key="1">
    <source>
        <dbReference type="ARBA" id="ARBA00022691"/>
    </source>
</evidence>
<dbReference type="SUPFAM" id="SSF118196">
    <property type="entry name" value="YaeB-like"/>
    <property type="match status" value="1"/>
</dbReference>
<dbReference type="PROSITE" id="PS01318">
    <property type="entry name" value="TSAA_1"/>
    <property type="match status" value="1"/>
</dbReference>
<dbReference type="InterPro" id="IPR023368">
    <property type="entry name" value="UPF0066_cons_site"/>
</dbReference>
<dbReference type="PANTHER" id="PTHR12818:SF0">
    <property type="entry name" value="TRNA (ADENINE(37)-N6)-METHYLTRANSFERASE"/>
    <property type="match status" value="1"/>
</dbReference>
<keyword evidence="4" id="KW-0808">Transferase</keyword>
<dbReference type="EMBL" id="UOFR01000018">
    <property type="protein sequence ID" value="VAW93335.1"/>
    <property type="molecule type" value="Genomic_DNA"/>
</dbReference>
<evidence type="ECO:0000259" key="3">
    <source>
        <dbReference type="PROSITE" id="PS51668"/>
    </source>
</evidence>
<evidence type="ECO:0000256" key="2">
    <source>
        <dbReference type="ARBA" id="ARBA00033753"/>
    </source>
</evidence>
<dbReference type="GO" id="GO:0032259">
    <property type="term" value="P:methylation"/>
    <property type="evidence" value="ECO:0007669"/>
    <property type="project" value="UniProtKB-KW"/>
</dbReference>
<keyword evidence="1" id="KW-0949">S-adenosyl-L-methionine</keyword>
<proteinExistence type="inferred from homology"/>
<dbReference type="InterPro" id="IPR041369">
    <property type="entry name" value="TrmO_C"/>
</dbReference>
<gene>
    <name evidence="4" type="ORF">MNBD_GAMMA21-961</name>
</gene>
<dbReference type="Pfam" id="PF01980">
    <property type="entry name" value="TrmO_N"/>
    <property type="match status" value="1"/>
</dbReference>
<dbReference type="Pfam" id="PF18389">
    <property type="entry name" value="TrmO_C"/>
    <property type="match status" value="1"/>
</dbReference>
<protein>
    <submittedName>
        <fullName evidence="4">tRNA (Adenine(37)-N6)-methyltransferase</fullName>
    </submittedName>
</protein>
<dbReference type="AlphaFoldDB" id="A0A3B0ZIQ1"/>
<dbReference type="InterPro" id="IPR023370">
    <property type="entry name" value="TrmO-like_N"/>
</dbReference>
<dbReference type="NCBIfam" id="TIGR00104">
    <property type="entry name" value="tRNA_TsaA"/>
    <property type="match status" value="1"/>
</dbReference>
<dbReference type="Gene3D" id="3.30.2310.10">
    <property type="entry name" value="YaeB-like"/>
    <property type="match status" value="1"/>
</dbReference>
<sequence length="251" mass="28316">MDWTLNRIAIMHSPCKEKFAVPRQSGLAPGLTGQIEILSPYDRDEAFLALDGFSHIWVLGLFHQSKIEGENIDRTESWQTTVRPPRLGGNKRVGVFASRSPNRPNPISLSVFKLIDISRRANKLFLDVSGTDLVDGTPIIDIKPYLRYADSIPDAQGGYVDLIPKPQLSVVFSDLAAKQCFLLTSSFPARLENLNEQQLQRIIIELIQLDPRPAYKTRQNEQEFGLKLFALNVRFSVNQQQAKVLSLDIKD</sequence>
<keyword evidence="4" id="KW-0489">Methyltransferase</keyword>
<dbReference type="InterPro" id="IPR040372">
    <property type="entry name" value="YaeB-like"/>
</dbReference>
<dbReference type="InterPro" id="IPR036413">
    <property type="entry name" value="YaeB-like_sf"/>
</dbReference>
<feature type="domain" description="TsaA-like" evidence="3">
    <location>
        <begin position="5"/>
        <end position="154"/>
    </location>
</feature>
<comment type="similarity">
    <text evidence="2">Belongs to the tRNA methyltransferase O family.</text>
</comment>
<organism evidence="4">
    <name type="scientific">hydrothermal vent metagenome</name>
    <dbReference type="NCBI Taxonomy" id="652676"/>
    <lineage>
        <taxon>unclassified sequences</taxon>
        <taxon>metagenomes</taxon>
        <taxon>ecological metagenomes</taxon>
    </lineage>
</organism>
<dbReference type="InterPro" id="IPR036414">
    <property type="entry name" value="YaeB_N_sf"/>
</dbReference>
<dbReference type="CDD" id="cd09281">
    <property type="entry name" value="UPF0066"/>
    <property type="match status" value="1"/>
</dbReference>
<reference evidence="4" key="1">
    <citation type="submission" date="2018-06" db="EMBL/GenBank/DDBJ databases">
        <authorList>
            <person name="Zhirakovskaya E."/>
        </authorList>
    </citation>
    <scope>NUCLEOTIDE SEQUENCE</scope>
</reference>
<dbReference type="PANTHER" id="PTHR12818">
    <property type="entry name" value="TRNA (ADENINE(37)-N6)-METHYLTRANSFERASE"/>
    <property type="match status" value="1"/>
</dbReference>
<dbReference type="GO" id="GO:0008168">
    <property type="term" value="F:methyltransferase activity"/>
    <property type="evidence" value="ECO:0007669"/>
    <property type="project" value="UniProtKB-KW"/>
</dbReference>
<dbReference type="PROSITE" id="PS51668">
    <property type="entry name" value="TSAA_2"/>
    <property type="match status" value="1"/>
</dbReference>
<name>A0A3B0ZIQ1_9ZZZZ</name>
<accession>A0A3B0ZIQ1</accession>
<evidence type="ECO:0000313" key="4">
    <source>
        <dbReference type="EMBL" id="VAW93335.1"/>
    </source>
</evidence>
<dbReference type="Gene3D" id="2.40.30.70">
    <property type="entry name" value="YaeB-like"/>
    <property type="match status" value="1"/>
</dbReference>